<keyword evidence="3" id="KW-1185">Reference proteome</keyword>
<gene>
    <name evidence="2" type="ORF">SVUK_LOCUS4000</name>
</gene>
<evidence type="ECO:0000313" key="2">
    <source>
        <dbReference type="EMBL" id="VDM69002.1"/>
    </source>
</evidence>
<dbReference type="Pfam" id="PF23096">
    <property type="entry name" value="HEAT_PSME4"/>
    <property type="match status" value="1"/>
</dbReference>
<accession>A0A3P7KNN0</accession>
<protein>
    <recommendedName>
        <fullName evidence="1">Proteasome activator complex subunit 4-like HEAT repeat-like domain-containing protein</fullName>
    </recommendedName>
</protein>
<evidence type="ECO:0000313" key="3">
    <source>
        <dbReference type="Proteomes" id="UP000270094"/>
    </source>
</evidence>
<reference evidence="2 3" key="1">
    <citation type="submission" date="2018-11" db="EMBL/GenBank/DDBJ databases">
        <authorList>
            <consortium name="Pathogen Informatics"/>
        </authorList>
    </citation>
    <scope>NUCLEOTIDE SEQUENCE [LARGE SCALE GENOMIC DNA]</scope>
</reference>
<dbReference type="EMBL" id="UYYB01010732">
    <property type="protein sequence ID" value="VDM69002.1"/>
    <property type="molecule type" value="Genomic_DNA"/>
</dbReference>
<evidence type="ECO:0000259" key="1">
    <source>
        <dbReference type="Pfam" id="PF23096"/>
    </source>
</evidence>
<dbReference type="AlphaFoldDB" id="A0A3P7KNN0"/>
<dbReference type="InterPro" id="IPR055455">
    <property type="entry name" value="HEAT_PSME4"/>
</dbReference>
<feature type="domain" description="Proteasome activator complex subunit 4-like HEAT repeat-like" evidence="1">
    <location>
        <begin position="14"/>
        <end position="163"/>
    </location>
</feature>
<proteinExistence type="predicted"/>
<dbReference type="Proteomes" id="UP000270094">
    <property type="component" value="Unassembled WGS sequence"/>
</dbReference>
<organism evidence="2 3">
    <name type="scientific">Strongylus vulgaris</name>
    <name type="common">Blood worm</name>
    <dbReference type="NCBI Taxonomy" id="40348"/>
    <lineage>
        <taxon>Eukaryota</taxon>
        <taxon>Metazoa</taxon>
        <taxon>Ecdysozoa</taxon>
        <taxon>Nematoda</taxon>
        <taxon>Chromadorea</taxon>
        <taxon>Rhabditida</taxon>
        <taxon>Rhabditina</taxon>
        <taxon>Rhabditomorpha</taxon>
        <taxon>Strongyloidea</taxon>
        <taxon>Strongylidae</taxon>
        <taxon>Strongylus</taxon>
    </lineage>
</organism>
<name>A0A3P7KNN0_STRVU</name>
<sequence length="171" mass="20099">MLWSCQMEKSGVETIKVLLSRFADEEKYFRDQSADALCYWLKKNKIKTVRMNWTCPLKAKEDVPLKCGLRPDNVCLAYDSTNLPNTEEKWNSTVFMSKQYGCYKWPPSINVVVFAKRPQINRPALNECEKAIVEAFEDPMMYRKWVMLLLIEKRDLPQVTESTVWMIKVKS</sequence>
<dbReference type="OrthoDB" id="5829623at2759"/>